<keyword evidence="8 9" id="KW-0234">DNA repair</keyword>
<dbReference type="NCBIfam" id="NF003591">
    <property type="entry name" value="PRK05254.1-4"/>
    <property type="match status" value="1"/>
</dbReference>
<evidence type="ECO:0000256" key="8">
    <source>
        <dbReference type="ARBA" id="ARBA00023204"/>
    </source>
</evidence>
<dbReference type="GO" id="GO:0004844">
    <property type="term" value="F:uracil DNA N-glycosylase activity"/>
    <property type="evidence" value="ECO:0007669"/>
    <property type="project" value="UniProtKB-UniRule"/>
</dbReference>
<dbReference type="FunFam" id="3.40.470.10:FF:000001">
    <property type="entry name" value="Uracil-DNA glycosylase"/>
    <property type="match status" value="1"/>
</dbReference>
<dbReference type="PROSITE" id="PS00130">
    <property type="entry name" value="U_DNA_GLYCOSYLASE"/>
    <property type="match status" value="1"/>
</dbReference>
<dbReference type="NCBIfam" id="NF003589">
    <property type="entry name" value="PRK05254.1-2"/>
    <property type="match status" value="1"/>
</dbReference>
<dbReference type="RefSeq" id="WP_113916953.1">
    <property type="nucleotide sequence ID" value="NZ_QNSE01000008.1"/>
</dbReference>
<keyword evidence="9" id="KW-0963">Cytoplasm</keyword>
<evidence type="ECO:0000256" key="9">
    <source>
        <dbReference type="HAMAP-Rule" id="MF_00148"/>
    </source>
</evidence>
<dbReference type="PANTHER" id="PTHR11264:SF0">
    <property type="entry name" value="URACIL-DNA GLYCOSYLASE"/>
    <property type="match status" value="1"/>
</dbReference>
<dbReference type="SUPFAM" id="SSF52141">
    <property type="entry name" value="Uracil-DNA glycosylase-like"/>
    <property type="match status" value="1"/>
</dbReference>
<evidence type="ECO:0000256" key="5">
    <source>
        <dbReference type="ARBA" id="ARBA00018429"/>
    </source>
</evidence>
<dbReference type="EC" id="3.2.2.27" evidence="4 9"/>
<comment type="function">
    <text evidence="2 9 11">Excises uracil residues from the DNA which can arise as a result of misincorporation of dUMP residues by DNA polymerase or due to deamination of cytosine.</text>
</comment>
<organism evidence="13 14">
    <name type="scientific">Marinomonas rhizomae</name>
    <dbReference type="NCBI Taxonomy" id="491948"/>
    <lineage>
        <taxon>Bacteria</taxon>
        <taxon>Pseudomonadati</taxon>
        <taxon>Pseudomonadota</taxon>
        <taxon>Gammaproteobacteria</taxon>
        <taxon>Oceanospirillales</taxon>
        <taxon>Oceanospirillaceae</taxon>
        <taxon>Marinomonas</taxon>
    </lineage>
</organism>
<dbReference type="SMART" id="SM00987">
    <property type="entry name" value="UreE_C"/>
    <property type="match status" value="1"/>
</dbReference>
<gene>
    <name evidence="9" type="primary">ung</name>
    <name evidence="13" type="ORF">DFP80_108103</name>
</gene>
<feature type="active site" description="Proton acceptor" evidence="9 10">
    <location>
        <position position="64"/>
    </location>
</feature>
<dbReference type="AlphaFoldDB" id="A0A366J6G3"/>
<dbReference type="Proteomes" id="UP000252792">
    <property type="component" value="Unassembled WGS sequence"/>
</dbReference>
<evidence type="ECO:0000256" key="1">
    <source>
        <dbReference type="ARBA" id="ARBA00001400"/>
    </source>
</evidence>
<dbReference type="InterPro" id="IPR036895">
    <property type="entry name" value="Uracil-DNA_glycosylase-like_sf"/>
</dbReference>
<dbReference type="GO" id="GO:0097510">
    <property type="term" value="P:base-excision repair, AP site formation via deaminated base removal"/>
    <property type="evidence" value="ECO:0007669"/>
    <property type="project" value="TreeGrafter"/>
</dbReference>
<evidence type="ECO:0000256" key="6">
    <source>
        <dbReference type="ARBA" id="ARBA00022763"/>
    </source>
</evidence>
<evidence type="ECO:0000256" key="2">
    <source>
        <dbReference type="ARBA" id="ARBA00002631"/>
    </source>
</evidence>
<keyword evidence="7 9" id="KW-0378">Hydrolase</keyword>
<sequence length="240" mass="27176">MMLIPSWQTRLTDEFNKDYMLALQRFLFSQQQQGKVIYPAESERFSALNQTPFESVRVVILGQDPYHGEGQAHGLAFSVNSNIKVPPSLVNIYKELEMDLKIPPAQHGFLQQWAEQGVLLLNSVLTVEASKAGSHQNKGWEVLTDKIIELINIEHQGVVFMLWGAYAQKKGRYIDRDKHCVLESVHPSPLSAYRGFLGCQHFSKANDYLVGFGKEPIKWALEPVGHEGEVEQNLQIGLPF</sequence>
<dbReference type="PANTHER" id="PTHR11264">
    <property type="entry name" value="URACIL-DNA GLYCOSYLASE"/>
    <property type="match status" value="1"/>
</dbReference>
<dbReference type="OrthoDB" id="9804372at2"/>
<dbReference type="NCBIfam" id="NF003592">
    <property type="entry name" value="PRK05254.1-5"/>
    <property type="match status" value="1"/>
</dbReference>
<evidence type="ECO:0000256" key="4">
    <source>
        <dbReference type="ARBA" id="ARBA00012030"/>
    </source>
</evidence>
<evidence type="ECO:0000313" key="13">
    <source>
        <dbReference type="EMBL" id="RBP82457.1"/>
    </source>
</evidence>
<dbReference type="InterPro" id="IPR002043">
    <property type="entry name" value="UDG_fam1"/>
</dbReference>
<dbReference type="EMBL" id="QNSE01000008">
    <property type="protein sequence ID" value="RBP82457.1"/>
    <property type="molecule type" value="Genomic_DNA"/>
</dbReference>
<dbReference type="NCBIfam" id="NF003588">
    <property type="entry name" value="PRK05254.1-1"/>
    <property type="match status" value="1"/>
</dbReference>
<reference evidence="13 14" key="1">
    <citation type="submission" date="2018-06" db="EMBL/GenBank/DDBJ databases">
        <title>Genomic Encyclopedia of Type Strains, Phase III (KMG-III): the genomes of soil and plant-associated and newly described type strains.</title>
        <authorList>
            <person name="Whitman W."/>
        </authorList>
    </citation>
    <scope>NUCLEOTIDE SEQUENCE [LARGE SCALE GENOMIC DNA]</scope>
    <source>
        <strain evidence="13 14">CECT 7377</strain>
    </source>
</reference>
<dbReference type="GO" id="GO:0005737">
    <property type="term" value="C:cytoplasm"/>
    <property type="evidence" value="ECO:0007669"/>
    <property type="project" value="UniProtKB-SubCell"/>
</dbReference>
<comment type="catalytic activity">
    <reaction evidence="1 9 11">
        <text>Hydrolyzes single-stranded DNA or mismatched double-stranded DNA and polynucleotides, releasing free uracil.</text>
        <dbReference type="EC" id="3.2.2.27"/>
    </reaction>
</comment>
<evidence type="ECO:0000313" key="14">
    <source>
        <dbReference type="Proteomes" id="UP000252792"/>
    </source>
</evidence>
<evidence type="ECO:0000256" key="11">
    <source>
        <dbReference type="RuleBase" id="RU003780"/>
    </source>
</evidence>
<accession>A0A366J6G3</accession>
<evidence type="ECO:0000256" key="10">
    <source>
        <dbReference type="PROSITE-ProRule" id="PRU10072"/>
    </source>
</evidence>
<feature type="domain" description="Uracil-DNA glycosylase-like" evidence="12">
    <location>
        <begin position="49"/>
        <end position="209"/>
    </location>
</feature>
<dbReference type="NCBIfam" id="TIGR00628">
    <property type="entry name" value="ung"/>
    <property type="match status" value="1"/>
</dbReference>
<dbReference type="SMART" id="SM00986">
    <property type="entry name" value="UDG"/>
    <property type="match status" value="1"/>
</dbReference>
<evidence type="ECO:0000259" key="12">
    <source>
        <dbReference type="SMART" id="SM00986"/>
    </source>
</evidence>
<dbReference type="Pfam" id="PF03167">
    <property type="entry name" value="UDG"/>
    <property type="match status" value="1"/>
</dbReference>
<dbReference type="HAMAP" id="MF_00148">
    <property type="entry name" value="UDG"/>
    <property type="match status" value="1"/>
</dbReference>
<dbReference type="CDD" id="cd10027">
    <property type="entry name" value="UDG-F1-like"/>
    <property type="match status" value="1"/>
</dbReference>
<comment type="subcellular location">
    <subcellularLocation>
        <location evidence="9">Cytoplasm</location>
    </subcellularLocation>
</comment>
<keyword evidence="6 9" id="KW-0227">DNA damage</keyword>
<evidence type="ECO:0000256" key="3">
    <source>
        <dbReference type="ARBA" id="ARBA00008184"/>
    </source>
</evidence>
<dbReference type="Gene3D" id="3.40.470.10">
    <property type="entry name" value="Uracil-DNA glycosylase-like domain"/>
    <property type="match status" value="1"/>
</dbReference>
<dbReference type="InterPro" id="IPR005122">
    <property type="entry name" value="Uracil-DNA_glycosylase-like"/>
</dbReference>
<dbReference type="InterPro" id="IPR018085">
    <property type="entry name" value="Ura-DNA_Glyclase_AS"/>
</dbReference>
<name>A0A366J6G3_9GAMM</name>
<proteinExistence type="inferred from homology"/>
<protein>
    <recommendedName>
        <fullName evidence="5 9">Uracil-DNA glycosylase</fullName>
        <shortName evidence="9">UDG</shortName>
        <ecNumber evidence="4 9">3.2.2.27</ecNumber>
    </recommendedName>
</protein>
<evidence type="ECO:0000256" key="7">
    <source>
        <dbReference type="ARBA" id="ARBA00022801"/>
    </source>
</evidence>
<comment type="similarity">
    <text evidence="3 9 11">Belongs to the uracil-DNA glycosylase (UDG) superfamily. UNG family.</text>
</comment>
<comment type="caution">
    <text evidence="13">The sequence shown here is derived from an EMBL/GenBank/DDBJ whole genome shotgun (WGS) entry which is preliminary data.</text>
</comment>
<keyword evidence="14" id="KW-1185">Reference proteome</keyword>